<reference evidence="3 5" key="2">
    <citation type="submission" date="2021-08" db="EMBL/GenBank/DDBJ databases">
        <title>Bactericidal Effect of Pseudomonas oryziphila sp. nov., a novel Pseudomonas Species Against Xanthomonas oryzae Reduces Disease Severity of Bacterial Leaf Streak of Rice.</title>
        <authorList>
            <person name="Yang R."/>
            <person name="Li S."/>
            <person name="Li Y."/>
            <person name="Yan Y."/>
            <person name="Fang Y."/>
            <person name="Zou L."/>
            <person name="Chen G."/>
        </authorList>
    </citation>
    <scope>NUCLEOTIDE SEQUENCE [LARGE SCALE GENOMIC DNA]</scope>
    <source>
        <strain evidence="3 5">DSM 17497</strain>
    </source>
</reference>
<dbReference type="GeneID" id="58768011"/>
<evidence type="ECO:0000313" key="2">
    <source>
        <dbReference type="EMBL" id="MDH1628798.1"/>
    </source>
</evidence>
<dbReference type="Proteomes" id="UP000541770">
    <property type="component" value="Unassembled WGS sequence"/>
</dbReference>
<dbReference type="Proteomes" id="UP001160882">
    <property type="component" value="Unassembled WGS sequence"/>
</dbReference>
<evidence type="ECO:0000313" key="4">
    <source>
        <dbReference type="Proteomes" id="UP000541770"/>
    </source>
</evidence>
<dbReference type="EMBL" id="JACGDE010000005">
    <property type="protein sequence ID" value="MBA6065048.1"/>
    <property type="molecule type" value="Genomic_DNA"/>
</dbReference>
<reference evidence="2" key="3">
    <citation type="submission" date="2022-09" db="EMBL/GenBank/DDBJ databases">
        <title>Intensive care unit water sources are persistently colonized with multi-drug resistant bacteria and are the site of extensive horizontal gene transfer of antibiotic resistance genes.</title>
        <authorList>
            <person name="Diorio-Toth L."/>
        </authorList>
    </citation>
    <scope>NUCLEOTIDE SEQUENCE</scope>
    <source>
        <strain evidence="2">GD03782</strain>
    </source>
</reference>
<evidence type="ECO:0000313" key="1">
    <source>
        <dbReference type="EMBL" id="MBA6065048.1"/>
    </source>
</evidence>
<keyword evidence="5" id="KW-1185">Reference proteome</keyword>
<evidence type="ECO:0000313" key="3">
    <source>
        <dbReference type="EMBL" id="QZP29020.1"/>
    </source>
</evidence>
<evidence type="ECO:0000313" key="5">
    <source>
        <dbReference type="Proteomes" id="UP000825591"/>
    </source>
</evidence>
<dbReference type="EMBL" id="CP081966">
    <property type="protein sequence ID" value="QZP29020.1"/>
    <property type="molecule type" value="Genomic_DNA"/>
</dbReference>
<gene>
    <name evidence="1" type="ORF">H4C75_09760</name>
    <name evidence="3" type="ORF">K5H97_12015</name>
    <name evidence="2" type="ORF">N5I14_00870</name>
</gene>
<protein>
    <submittedName>
        <fullName evidence="1">Uncharacterized protein</fullName>
    </submittedName>
</protein>
<reference evidence="1 4" key="1">
    <citation type="submission" date="2020-07" db="EMBL/GenBank/DDBJ databases">
        <title>Diversity of carbapenemase encoding genes among Pseudomonas putida group clinical isolates in a tertiary Brazilian hospital.</title>
        <authorList>
            <person name="Alberto-Lei F."/>
            <person name="Nodari C.S."/>
            <person name="Streling A.P."/>
            <person name="Paulino J.T."/>
            <person name="Bessa-Neto F.O."/>
            <person name="Cayo R."/>
            <person name="Gales A.C."/>
        </authorList>
    </citation>
    <scope>NUCLEOTIDE SEQUENCE [LARGE SCALE GENOMIC DNA]</scope>
    <source>
        <strain evidence="1 4">14802</strain>
    </source>
</reference>
<name>A0A290H9W5_9PSED</name>
<dbReference type="EMBL" id="JAOCGG010000001">
    <property type="protein sequence ID" value="MDH1628798.1"/>
    <property type="molecule type" value="Genomic_DNA"/>
</dbReference>
<dbReference type="KEGG" id="pmol:CLJ08_01405"/>
<proteinExistence type="predicted"/>
<organism evidence="1 4">
    <name type="scientific">Pseudomonas mosselii</name>
    <dbReference type="NCBI Taxonomy" id="78327"/>
    <lineage>
        <taxon>Bacteria</taxon>
        <taxon>Pseudomonadati</taxon>
        <taxon>Pseudomonadota</taxon>
        <taxon>Gammaproteobacteria</taxon>
        <taxon>Pseudomonadales</taxon>
        <taxon>Pseudomonadaceae</taxon>
        <taxon>Pseudomonas</taxon>
    </lineage>
</organism>
<dbReference type="Proteomes" id="UP000825591">
    <property type="component" value="Chromosome"/>
</dbReference>
<dbReference type="RefSeq" id="WP_028689365.1">
    <property type="nucleotide sequence ID" value="NZ_BQIL01000011.1"/>
</dbReference>
<accession>A0A290H9W5</accession>
<dbReference type="AlphaFoldDB" id="A0A290H9W5"/>
<sequence length="113" mass="12747">MPANADHPTRELRHTLRQLLAHEVSNPDDNPHLSGVRFFCATDEHTRQLIERVELLASEAFFDAKGRAIPARMREAAVDGVCIQQKRKACEDETVIRIALPEKGYITISTARL</sequence>